<comment type="caution">
    <text evidence="3">The sequence shown here is derived from an EMBL/GenBank/DDBJ whole genome shotgun (WGS) entry which is preliminary data.</text>
</comment>
<evidence type="ECO:0000313" key="3">
    <source>
        <dbReference type="EMBL" id="KAK3233146.1"/>
    </source>
</evidence>
<reference evidence="3 4" key="1">
    <citation type="journal article" date="2015" name="Genome Biol. Evol.">
        <title>Comparative Genomics of a Bacterivorous Green Alga Reveals Evolutionary Causalities and Consequences of Phago-Mixotrophic Mode of Nutrition.</title>
        <authorList>
            <person name="Burns J.A."/>
            <person name="Paasch A."/>
            <person name="Narechania A."/>
            <person name="Kim E."/>
        </authorList>
    </citation>
    <scope>NUCLEOTIDE SEQUENCE [LARGE SCALE GENOMIC DNA]</scope>
    <source>
        <strain evidence="3 4">PLY_AMNH</strain>
    </source>
</reference>
<dbReference type="EMBL" id="LGRX02035793">
    <property type="protein sequence ID" value="KAK3233146.1"/>
    <property type="molecule type" value="Genomic_DNA"/>
</dbReference>
<proteinExistence type="predicted"/>
<feature type="domain" description="Tyrosine specific protein phosphatases" evidence="2">
    <location>
        <begin position="204"/>
        <end position="264"/>
    </location>
</feature>
<organism evidence="3 4">
    <name type="scientific">Cymbomonas tetramitiformis</name>
    <dbReference type="NCBI Taxonomy" id="36881"/>
    <lineage>
        <taxon>Eukaryota</taxon>
        <taxon>Viridiplantae</taxon>
        <taxon>Chlorophyta</taxon>
        <taxon>Pyramimonadophyceae</taxon>
        <taxon>Pyramimonadales</taxon>
        <taxon>Pyramimonadaceae</taxon>
        <taxon>Cymbomonas</taxon>
    </lineage>
</organism>
<dbReference type="SUPFAM" id="SSF52799">
    <property type="entry name" value="(Phosphotyrosine protein) phosphatases II"/>
    <property type="match status" value="1"/>
</dbReference>
<feature type="compositionally biased region" description="Basic and acidic residues" evidence="1">
    <location>
        <begin position="318"/>
        <end position="333"/>
    </location>
</feature>
<dbReference type="InterPro" id="IPR029021">
    <property type="entry name" value="Prot-tyrosine_phosphatase-like"/>
</dbReference>
<dbReference type="InterPro" id="IPR000340">
    <property type="entry name" value="Dual-sp_phosphatase_cat-dom"/>
</dbReference>
<feature type="non-terminal residue" evidence="3">
    <location>
        <position position="1"/>
    </location>
</feature>
<gene>
    <name evidence="3" type="ORF">CYMTET_56544</name>
</gene>
<keyword evidence="4" id="KW-1185">Reference proteome</keyword>
<dbReference type="Proteomes" id="UP001190700">
    <property type="component" value="Unassembled WGS sequence"/>
</dbReference>
<evidence type="ECO:0000256" key="1">
    <source>
        <dbReference type="SAM" id="MobiDB-lite"/>
    </source>
</evidence>
<dbReference type="InterPro" id="IPR000387">
    <property type="entry name" value="Tyr_Pase_dom"/>
</dbReference>
<dbReference type="Gene3D" id="3.90.190.10">
    <property type="entry name" value="Protein tyrosine phosphatase superfamily"/>
    <property type="match status" value="1"/>
</dbReference>
<dbReference type="Pfam" id="PF00782">
    <property type="entry name" value="DSPc"/>
    <property type="match status" value="1"/>
</dbReference>
<accession>A0AAE0BB35</accession>
<evidence type="ECO:0000313" key="4">
    <source>
        <dbReference type="Proteomes" id="UP001190700"/>
    </source>
</evidence>
<sequence length="382" mass="41885">LDSKLAEERLSDLSMELQRSAVERARILAEGRERAAQVHVYDAESAALKEQVVDLERSLNELRNPRAFASSMCGICGNCLKKGALPGRTNLSRTSTSMTGAGGDVAVSALGGSGARAAHAASVEASHLVFPEIAPSIVPPVNAIPIPFAPTPPPPTTLDFLSHIRIGALFEATQMKRQGYRVISVMDFDDEKSKNEEHSRWLCNKLVQKAGCIKRILRKHAENQVFIHCMQGVNRSVAAVCTFLLLNTPLSLPDVYRAVKSIRPQANVGEHNTFHYELQKIYEQEHKRVEDQLEEGQCVDKGREFVKSRSPSEGSYAVHDEDVTNPVNKKEEVPMPPATAREQTRCPMRVSSAQDPSHRRVHCGSKEEGSASDIGSDGGMLT</sequence>
<dbReference type="AlphaFoldDB" id="A0AAE0BB35"/>
<dbReference type="GO" id="GO:0016787">
    <property type="term" value="F:hydrolase activity"/>
    <property type="evidence" value="ECO:0007669"/>
    <property type="project" value="UniProtKB-ARBA"/>
</dbReference>
<name>A0AAE0BB35_9CHLO</name>
<evidence type="ECO:0000259" key="2">
    <source>
        <dbReference type="PROSITE" id="PS50056"/>
    </source>
</evidence>
<feature type="region of interest" description="Disordered" evidence="1">
    <location>
        <begin position="305"/>
        <end position="382"/>
    </location>
</feature>
<dbReference type="PROSITE" id="PS50056">
    <property type="entry name" value="TYR_PHOSPHATASE_2"/>
    <property type="match status" value="1"/>
</dbReference>
<protein>
    <recommendedName>
        <fullName evidence="2">Tyrosine specific protein phosphatases domain-containing protein</fullName>
    </recommendedName>
</protein>